<reference evidence="2 3" key="2">
    <citation type="journal article" date="2009" name="PLoS ONE">
        <title>An integrated genetic and cytogenetic map of the cucumber genome.</title>
        <authorList>
            <person name="Ren Y."/>
            <person name="Zhang Z."/>
            <person name="Liu J."/>
            <person name="Staub J.E."/>
            <person name="Han Y."/>
            <person name="Cheng Z."/>
            <person name="Li X."/>
            <person name="Lu J."/>
            <person name="Miao H."/>
            <person name="Kang H."/>
            <person name="Xie B."/>
            <person name="Gu X."/>
            <person name="Wang X."/>
            <person name="Du Y."/>
            <person name="Jin W."/>
            <person name="Huang S."/>
        </authorList>
    </citation>
    <scope>NUCLEOTIDE SEQUENCE [LARGE SCALE GENOMIC DNA]</scope>
    <source>
        <strain evidence="3">cv. 9930</strain>
    </source>
</reference>
<organism evidence="2 3">
    <name type="scientific">Cucumis sativus</name>
    <name type="common">Cucumber</name>
    <dbReference type="NCBI Taxonomy" id="3659"/>
    <lineage>
        <taxon>Eukaryota</taxon>
        <taxon>Viridiplantae</taxon>
        <taxon>Streptophyta</taxon>
        <taxon>Embryophyta</taxon>
        <taxon>Tracheophyta</taxon>
        <taxon>Spermatophyta</taxon>
        <taxon>Magnoliopsida</taxon>
        <taxon>eudicotyledons</taxon>
        <taxon>Gunneridae</taxon>
        <taxon>Pentapetalae</taxon>
        <taxon>rosids</taxon>
        <taxon>fabids</taxon>
        <taxon>Cucurbitales</taxon>
        <taxon>Cucurbitaceae</taxon>
        <taxon>Benincaseae</taxon>
        <taxon>Cucumis</taxon>
    </lineage>
</organism>
<dbReference type="EMBL" id="CM002928">
    <property type="protein sequence ID" value="KGN43672.1"/>
    <property type="molecule type" value="Genomic_DNA"/>
</dbReference>
<dbReference type="AlphaFoldDB" id="A0A0A0K5V0"/>
<name>A0A0A0K5V0_CUCSA</name>
<sequence length="57" mass="6842">MLGLLEEKERVLVKYKYLFDEKEGPMKKYKRISFEKSKRKRKSTKGTEDNSNLVKSE</sequence>
<dbReference type="Proteomes" id="UP000029981">
    <property type="component" value="Chromosome 7"/>
</dbReference>
<gene>
    <name evidence="2" type="ORF">Csa_7G056510</name>
</gene>
<reference evidence="2 3" key="1">
    <citation type="journal article" date="2009" name="Nat. Genet.">
        <title>The genome of the cucumber, Cucumis sativus L.</title>
        <authorList>
            <person name="Huang S."/>
            <person name="Li R."/>
            <person name="Zhang Z."/>
            <person name="Li L."/>
            <person name="Gu X."/>
            <person name="Fan W."/>
            <person name="Lucas W.J."/>
            <person name="Wang X."/>
            <person name="Xie B."/>
            <person name="Ni P."/>
            <person name="Ren Y."/>
            <person name="Zhu H."/>
            <person name="Li J."/>
            <person name="Lin K."/>
            <person name="Jin W."/>
            <person name="Fei Z."/>
            <person name="Li G."/>
            <person name="Staub J."/>
            <person name="Kilian A."/>
            <person name="van der Vossen E.A."/>
            <person name="Wu Y."/>
            <person name="Guo J."/>
            <person name="He J."/>
            <person name="Jia Z."/>
            <person name="Ren Y."/>
            <person name="Tian G."/>
            <person name="Lu Y."/>
            <person name="Ruan J."/>
            <person name="Qian W."/>
            <person name="Wang M."/>
            <person name="Huang Q."/>
            <person name="Li B."/>
            <person name="Xuan Z."/>
            <person name="Cao J."/>
            <person name="Asan"/>
            <person name="Wu Z."/>
            <person name="Zhang J."/>
            <person name="Cai Q."/>
            <person name="Bai Y."/>
            <person name="Zhao B."/>
            <person name="Han Y."/>
            <person name="Li Y."/>
            <person name="Li X."/>
            <person name="Wang S."/>
            <person name="Shi Q."/>
            <person name="Liu S."/>
            <person name="Cho W.K."/>
            <person name="Kim J.Y."/>
            <person name="Xu Y."/>
            <person name="Heller-Uszynska K."/>
            <person name="Miao H."/>
            <person name="Cheng Z."/>
            <person name="Zhang S."/>
            <person name="Wu J."/>
            <person name="Yang Y."/>
            <person name="Kang H."/>
            <person name="Li M."/>
            <person name="Liang H."/>
            <person name="Ren X."/>
            <person name="Shi Z."/>
            <person name="Wen M."/>
            <person name="Jian M."/>
            <person name="Yang H."/>
            <person name="Zhang G."/>
            <person name="Yang Z."/>
            <person name="Chen R."/>
            <person name="Liu S."/>
            <person name="Li J."/>
            <person name="Ma L."/>
            <person name="Liu H."/>
            <person name="Zhou Y."/>
            <person name="Zhao J."/>
            <person name="Fang X."/>
            <person name="Li G."/>
            <person name="Fang L."/>
            <person name="Li Y."/>
            <person name="Liu D."/>
            <person name="Zheng H."/>
            <person name="Zhang Y."/>
            <person name="Qin N."/>
            <person name="Li Z."/>
            <person name="Yang G."/>
            <person name="Yang S."/>
            <person name="Bolund L."/>
            <person name="Kristiansen K."/>
            <person name="Zheng H."/>
            <person name="Li S."/>
            <person name="Zhang X."/>
            <person name="Yang H."/>
            <person name="Wang J."/>
            <person name="Sun R."/>
            <person name="Zhang B."/>
            <person name="Jiang S."/>
            <person name="Wang J."/>
            <person name="Du Y."/>
            <person name="Li S."/>
        </authorList>
    </citation>
    <scope>NUCLEOTIDE SEQUENCE [LARGE SCALE GENOMIC DNA]</scope>
    <source>
        <strain evidence="3">cv. 9930</strain>
    </source>
</reference>
<keyword evidence="3" id="KW-1185">Reference proteome</keyword>
<proteinExistence type="predicted"/>
<evidence type="ECO:0000313" key="3">
    <source>
        <dbReference type="Proteomes" id="UP000029981"/>
    </source>
</evidence>
<dbReference type="eggNOG" id="ENOG502QPWW">
    <property type="taxonomic scope" value="Eukaryota"/>
</dbReference>
<evidence type="ECO:0000313" key="2">
    <source>
        <dbReference type="EMBL" id="KGN43672.1"/>
    </source>
</evidence>
<evidence type="ECO:0000256" key="1">
    <source>
        <dbReference type="SAM" id="MobiDB-lite"/>
    </source>
</evidence>
<dbReference type="Gramene" id="KGN43672">
    <property type="protein sequence ID" value="KGN43672"/>
    <property type="gene ID" value="Csa_7G056510"/>
</dbReference>
<reference evidence="2 3" key="4">
    <citation type="journal article" date="2011" name="BMC Genomics">
        <title>RNA-Seq improves annotation of protein-coding genes in the cucumber genome.</title>
        <authorList>
            <person name="Li Z."/>
            <person name="Zhang Z."/>
            <person name="Yan P."/>
            <person name="Huang S."/>
            <person name="Fei Z."/>
            <person name="Lin K."/>
        </authorList>
    </citation>
    <scope>NUCLEOTIDE SEQUENCE [LARGE SCALE GENOMIC DNA]</scope>
    <source>
        <strain evidence="3">cv. 9930</strain>
    </source>
</reference>
<feature type="region of interest" description="Disordered" evidence="1">
    <location>
        <begin position="30"/>
        <end position="57"/>
    </location>
</feature>
<protein>
    <submittedName>
        <fullName evidence="2">Uncharacterized protein</fullName>
    </submittedName>
</protein>
<reference evidence="2 3" key="3">
    <citation type="journal article" date="2010" name="BMC Genomics">
        <title>Transcriptome sequencing and comparative analysis of cucumber flowers with different sex types.</title>
        <authorList>
            <person name="Guo S."/>
            <person name="Zheng Y."/>
            <person name="Joung J.G."/>
            <person name="Liu S."/>
            <person name="Zhang Z."/>
            <person name="Crasta O.R."/>
            <person name="Sobral B.W."/>
            <person name="Xu Y."/>
            <person name="Huang S."/>
            <person name="Fei Z."/>
        </authorList>
    </citation>
    <scope>NUCLEOTIDE SEQUENCE [LARGE SCALE GENOMIC DNA]</scope>
    <source>
        <strain evidence="3">cv. 9930</strain>
    </source>
</reference>
<accession>A0A0A0K5V0</accession>